<dbReference type="InterPro" id="IPR004843">
    <property type="entry name" value="Calcineurin-like_PHP"/>
</dbReference>
<name>A0ABS4ZJK7_9MICO</name>
<keyword evidence="3" id="KW-1185">Reference proteome</keyword>
<accession>A0ABS4ZJK7</accession>
<comment type="caution">
    <text evidence="2">The sequence shown here is derived from an EMBL/GenBank/DDBJ whole genome shotgun (WGS) entry which is preliminary data.</text>
</comment>
<dbReference type="SUPFAM" id="SSF56300">
    <property type="entry name" value="Metallo-dependent phosphatases"/>
    <property type="match status" value="1"/>
</dbReference>
<evidence type="ECO:0000313" key="3">
    <source>
        <dbReference type="Proteomes" id="UP001519362"/>
    </source>
</evidence>
<dbReference type="PANTHER" id="PTHR31302">
    <property type="entry name" value="TRANSMEMBRANE PROTEIN WITH METALLOPHOSPHOESTERASE DOMAIN-RELATED"/>
    <property type="match status" value="1"/>
</dbReference>
<dbReference type="Pfam" id="PF00149">
    <property type="entry name" value="Metallophos"/>
    <property type="match status" value="1"/>
</dbReference>
<evidence type="ECO:0000259" key="1">
    <source>
        <dbReference type="Pfam" id="PF00149"/>
    </source>
</evidence>
<organism evidence="2 3">
    <name type="scientific">Microbacterium amylolyticum</name>
    <dbReference type="NCBI Taxonomy" id="936337"/>
    <lineage>
        <taxon>Bacteria</taxon>
        <taxon>Bacillati</taxon>
        <taxon>Actinomycetota</taxon>
        <taxon>Actinomycetes</taxon>
        <taxon>Micrococcales</taxon>
        <taxon>Microbacteriaceae</taxon>
        <taxon>Microbacterium</taxon>
    </lineage>
</organism>
<dbReference type="InterPro" id="IPR029052">
    <property type="entry name" value="Metallo-depent_PP-like"/>
</dbReference>
<dbReference type="PANTHER" id="PTHR31302:SF20">
    <property type="entry name" value="CONSERVED PROTEIN"/>
    <property type="match status" value="1"/>
</dbReference>
<dbReference type="Proteomes" id="UP001519362">
    <property type="component" value="Unassembled WGS sequence"/>
</dbReference>
<sequence>MAPRSGPLTALMTVGAVGAAAAAWGMGVERHLFTVRHHVVPVLSSGSDPIRVLHISDMHLAPWQTRRREWIANLASLRPDVVIDTGDNLGHPDAIPAVRSALAPFAGLPGVHVHGSNDIWSPRPRNPFRYFLGPSERTKAAPLLDTQGLDQVLEGELGWYGLNNEAVTLDVRGHRLRFLGTNDPHHDLEDWEALDASAMDAADGSLTIGVTHAPYRRILDGFGDRGADMIFAGHTHGGQVRVPGVGALVANCDIPLAQARGLSSWRHGAREIPLNVSAGLGHSVYAPVRFACRPEVSLLTLAPRP</sequence>
<evidence type="ECO:0000313" key="2">
    <source>
        <dbReference type="EMBL" id="MBP2437473.1"/>
    </source>
</evidence>
<feature type="domain" description="Calcineurin-like phosphoesterase" evidence="1">
    <location>
        <begin position="50"/>
        <end position="237"/>
    </location>
</feature>
<dbReference type="InterPro" id="IPR051158">
    <property type="entry name" value="Metallophosphoesterase_sf"/>
</dbReference>
<dbReference type="EMBL" id="JAGIOL010000001">
    <property type="protein sequence ID" value="MBP2437473.1"/>
    <property type="molecule type" value="Genomic_DNA"/>
</dbReference>
<proteinExistence type="predicted"/>
<gene>
    <name evidence="2" type="ORF">JOF34_002059</name>
</gene>
<dbReference type="RefSeq" id="WP_165133876.1">
    <property type="nucleotide sequence ID" value="NZ_CP049253.1"/>
</dbReference>
<dbReference type="Gene3D" id="3.60.21.10">
    <property type="match status" value="1"/>
</dbReference>
<reference evidence="2 3" key="1">
    <citation type="submission" date="2021-03" db="EMBL/GenBank/DDBJ databases">
        <title>Sequencing the genomes of 1000 actinobacteria strains.</title>
        <authorList>
            <person name="Klenk H.-P."/>
        </authorList>
    </citation>
    <scope>NUCLEOTIDE SEQUENCE [LARGE SCALE GENOMIC DNA]</scope>
    <source>
        <strain evidence="2 3">DSM 24221</strain>
    </source>
</reference>
<protein>
    <submittedName>
        <fullName evidence="2">MPP superfamily phosphohydrolase</fullName>
    </submittedName>
</protein>